<keyword evidence="3" id="KW-1185">Reference proteome</keyword>
<dbReference type="AlphaFoldDB" id="A0A8T0TK42"/>
<reference evidence="2" key="1">
    <citation type="submission" date="2020-05" db="EMBL/GenBank/DDBJ databases">
        <title>WGS assembly of Panicum virgatum.</title>
        <authorList>
            <person name="Lovell J.T."/>
            <person name="Jenkins J."/>
            <person name="Shu S."/>
            <person name="Juenger T.E."/>
            <person name="Schmutz J."/>
        </authorList>
    </citation>
    <scope>NUCLEOTIDE SEQUENCE</scope>
    <source>
        <strain evidence="2">AP13</strain>
    </source>
</reference>
<dbReference type="OrthoDB" id="681537at2759"/>
<dbReference type="PANTHER" id="PTHR33065">
    <property type="entry name" value="OS07G0486400 PROTEIN"/>
    <property type="match status" value="1"/>
</dbReference>
<protein>
    <recommendedName>
        <fullName evidence="1">DUF6598 domain-containing protein</fullName>
    </recommendedName>
</protein>
<dbReference type="EMBL" id="CM029044">
    <property type="protein sequence ID" value="KAG2608339.1"/>
    <property type="molecule type" value="Genomic_DNA"/>
</dbReference>
<dbReference type="PANTHER" id="PTHR33065:SF177">
    <property type="entry name" value="OS08G0141000 PROTEIN"/>
    <property type="match status" value="1"/>
</dbReference>
<evidence type="ECO:0000313" key="2">
    <source>
        <dbReference type="EMBL" id="KAG2608339.1"/>
    </source>
</evidence>
<evidence type="ECO:0000313" key="3">
    <source>
        <dbReference type="Proteomes" id="UP000823388"/>
    </source>
</evidence>
<evidence type="ECO:0000259" key="1">
    <source>
        <dbReference type="Pfam" id="PF20241"/>
    </source>
</evidence>
<name>A0A8T0TK42_PANVG</name>
<feature type="domain" description="DUF6598" evidence="1">
    <location>
        <begin position="112"/>
        <end position="351"/>
    </location>
</feature>
<accession>A0A8T0TK42</accession>
<dbReference type="InterPro" id="IPR046533">
    <property type="entry name" value="DUF6598"/>
</dbReference>
<comment type="caution">
    <text evidence="2">The sequence shown here is derived from an EMBL/GenBank/DDBJ whole genome shotgun (WGS) entry which is preliminary data.</text>
</comment>
<gene>
    <name evidence="2" type="ORF">PVAP13_4NG315200</name>
</gene>
<organism evidence="2 3">
    <name type="scientific">Panicum virgatum</name>
    <name type="common">Blackwell switchgrass</name>
    <dbReference type="NCBI Taxonomy" id="38727"/>
    <lineage>
        <taxon>Eukaryota</taxon>
        <taxon>Viridiplantae</taxon>
        <taxon>Streptophyta</taxon>
        <taxon>Embryophyta</taxon>
        <taxon>Tracheophyta</taxon>
        <taxon>Spermatophyta</taxon>
        <taxon>Magnoliopsida</taxon>
        <taxon>Liliopsida</taxon>
        <taxon>Poales</taxon>
        <taxon>Poaceae</taxon>
        <taxon>PACMAD clade</taxon>
        <taxon>Panicoideae</taxon>
        <taxon>Panicodae</taxon>
        <taxon>Paniceae</taxon>
        <taxon>Panicinae</taxon>
        <taxon>Panicum</taxon>
        <taxon>Panicum sect. Hiantes</taxon>
    </lineage>
</organism>
<dbReference type="Pfam" id="PF20241">
    <property type="entry name" value="DUF6598"/>
    <property type="match status" value="1"/>
</dbReference>
<proteinExistence type="predicted"/>
<sequence>MEVEMQRASEGDLPVKAAAVSSGDNFDYEAEARLVAEARASWERKANGEEEDEEDPEMWLDYNAYEAGRFRDTWNCLYFGYFGRFEDTTKIPPMRFTEKLPEQCHSAHPTDTLQVFSVKVAAISGGLQWPLHVFGKIALRDSVDHNRNMVFDRTRDNCQILTQEVPNLKLTGPSRAVLLLDPVTFEVDLKVKGCTESEDRHLSFLAVQFLNMIPHDSCLRIRAYTSKISTLKFTLGIVIYSLEATISVRVSGGSWPDGFRAQFAAHTASIGCEEIILLDSGDDKLPVTGDGTITLGRRVASVEVSGELNVSVKALQGGEVIVHRESGFKPKKAGRSCGTLDVGFCQMDVSVAWSLLSAEY</sequence>
<dbReference type="Proteomes" id="UP000823388">
    <property type="component" value="Chromosome 4N"/>
</dbReference>